<protein>
    <submittedName>
        <fullName evidence="1">Uncharacterized protein</fullName>
    </submittedName>
</protein>
<reference evidence="1" key="1">
    <citation type="submission" date="2018-12" db="EMBL/GenBank/DDBJ databases">
        <authorList>
            <person name="Jadhav K."/>
            <person name="Kushwaha B."/>
            <person name="Jadhav I."/>
        </authorList>
    </citation>
    <scope>NUCLEOTIDE SEQUENCE [LARGE SCALE GENOMIC DNA]</scope>
    <source>
        <strain evidence="1">SBS 10</strain>
    </source>
</reference>
<dbReference type="AlphaFoldDB" id="A0A3S0QFL3"/>
<evidence type="ECO:0000313" key="1">
    <source>
        <dbReference type="EMBL" id="RUA22022.1"/>
    </source>
</evidence>
<organism evidence="1">
    <name type="scientific">Billgrantia gudaonensis</name>
    <dbReference type="NCBI Taxonomy" id="376427"/>
    <lineage>
        <taxon>Bacteria</taxon>
        <taxon>Pseudomonadati</taxon>
        <taxon>Pseudomonadota</taxon>
        <taxon>Gammaproteobacteria</taxon>
        <taxon>Oceanospirillales</taxon>
        <taxon>Halomonadaceae</taxon>
        <taxon>Billgrantia</taxon>
    </lineage>
</organism>
<name>A0A3S0QFL3_9GAMM</name>
<comment type="caution">
    <text evidence="1">The sequence shown here is derived from an EMBL/GenBank/DDBJ whole genome shotgun (WGS) entry which is preliminary data.</text>
</comment>
<dbReference type="EMBL" id="RXHI01000026">
    <property type="protein sequence ID" value="RUA22022.1"/>
    <property type="molecule type" value="Genomic_DNA"/>
</dbReference>
<accession>A0A3S0QFL3</accession>
<proteinExistence type="predicted"/>
<sequence length="90" mass="9858">MVLLLMLEVSPPPPLARRGCNWPLWHQWSGLLMWTRPRRSGCPSTGRWRRSRSGIAAAVVSLVERQRVSSAVPALLEEGMLLGAVAKAGA</sequence>
<gene>
    <name evidence="1" type="ORF">DSL92_08235</name>
</gene>